<accession>A0A1F5RD57</accession>
<keyword evidence="1" id="KW-1133">Transmembrane helix</keyword>
<dbReference type="EMBL" id="MFFM01000034">
    <property type="protein sequence ID" value="OGF11983.1"/>
    <property type="molecule type" value="Genomic_DNA"/>
</dbReference>
<gene>
    <name evidence="2" type="ORF">A2024_03070</name>
</gene>
<reference evidence="2 3" key="1">
    <citation type="journal article" date="2016" name="Nat. Commun.">
        <title>Thousands of microbial genomes shed light on interconnected biogeochemical processes in an aquifer system.</title>
        <authorList>
            <person name="Anantharaman K."/>
            <person name="Brown C.T."/>
            <person name="Hug L.A."/>
            <person name="Sharon I."/>
            <person name="Castelle C.J."/>
            <person name="Probst A.J."/>
            <person name="Thomas B.C."/>
            <person name="Singh A."/>
            <person name="Wilkins M.J."/>
            <person name="Karaoz U."/>
            <person name="Brodie E.L."/>
            <person name="Williams K.H."/>
            <person name="Hubbard S.S."/>
            <person name="Banfield J.F."/>
        </authorList>
    </citation>
    <scope>NUCLEOTIDE SEQUENCE [LARGE SCALE GENOMIC DNA]</scope>
</reference>
<proteinExistence type="predicted"/>
<sequence length="141" mass="15390">MHQTQPPQKQNNLYIVYWAMAAEPVILALIAVLLKSRNAVENFLSPASEEPVMVAFIAISMIFVWLSFRFASGRNLLPQALTAQANPQGFRLVALGLAIAPGILGFVHYLFFGKLLALLILNGGAVALTIKHITQFNEGNS</sequence>
<dbReference type="AlphaFoldDB" id="A0A1F5RD57"/>
<dbReference type="Proteomes" id="UP000177230">
    <property type="component" value="Unassembled WGS sequence"/>
</dbReference>
<feature type="transmembrane region" description="Helical" evidence="1">
    <location>
        <begin position="12"/>
        <end position="32"/>
    </location>
</feature>
<organism evidence="2 3">
    <name type="scientific">Candidatus Edwardsbacteria bacterium GWF2_54_11</name>
    <dbReference type="NCBI Taxonomy" id="1817851"/>
    <lineage>
        <taxon>Bacteria</taxon>
        <taxon>Candidatus Edwardsiibacteriota</taxon>
    </lineage>
</organism>
<name>A0A1F5RD57_9BACT</name>
<keyword evidence="1" id="KW-0472">Membrane</keyword>
<feature type="transmembrane region" description="Helical" evidence="1">
    <location>
        <begin position="92"/>
        <end position="112"/>
    </location>
</feature>
<feature type="transmembrane region" description="Helical" evidence="1">
    <location>
        <begin position="52"/>
        <end position="71"/>
    </location>
</feature>
<evidence type="ECO:0000256" key="1">
    <source>
        <dbReference type="SAM" id="Phobius"/>
    </source>
</evidence>
<keyword evidence="1" id="KW-0812">Transmembrane</keyword>
<evidence type="ECO:0000313" key="3">
    <source>
        <dbReference type="Proteomes" id="UP000177230"/>
    </source>
</evidence>
<evidence type="ECO:0000313" key="2">
    <source>
        <dbReference type="EMBL" id="OGF11983.1"/>
    </source>
</evidence>
<comment type="caution">
    <text evidence="2">The sequence shown here is derived from an EMBL/GenBank/DDBJ whole genome shotgun (WGS) entry which is preliminary data.</text>
</comment>
<protein>
    <submittedName>
        <fullName evidence="2">Uncharacterized protein</fullName>
    </submittedName>
</protein>